<organism evidence="2">
    <name type="scientific">Ixodes scapularis</name>
    <name type="common">Black-legged tick</name>
    <name type="synonym">Deer tick</name>
    <dbReference type="NCBI Taxonomy" id="6945"/>
    <lineage>
        <taxon>Eukaryota</taxon>
        <taxon>Metazoa</taxon>
        <taxon>Ecdysozoa</taxon>
        <taxon>Arthropoda</taxon>
        <taxon>Chelicerata</taxon>
        <taxon>Arachnida</taxon>
        <taxon>Acari</taxon>
        <taxon>Parasitiformes</taxon>
        <taxon>Ixodida</taxon>
        <taxon>Ixodoidea</taxon>
        <taxon>Ixodidae</taxon>
        <taxon>Ixodinae</taxon>
        <taxon>Ixodes</taxon>
    </lineage>
</organism>
<evidence type="ECO:0000256" key="1">
    <source>
        <dbReference type="SAM" id="SignalP"/>
    </source>
</evidence>
<evidence type="ECO:0000313" key="2">
    <source>
        <dbReference type="EMBL" id="MOY34948.1"/>
    </source>
</evidence>
<dbReference type="EMBL" id="GHJT01000977">
    <property type="protein sequence ID" value="MOY34948.1"/>
    <property type="molecule type" value="Transcribed_RNA"/>
</dbReference>
<proteinExistence type="predicted"/>
<name>A0A4D5RCW0_IXOSC</name>
<keyword evidence="1" id="KW-0732">Signal</keyword>
<feature type="chain" id="PRO_5020021370" evidence="1">
    <location>
        <begin position="19"/>
        <end position="201"/>
    </location>
</feature>
<accession>A0A4D5RCW0</accession>
<reference evidence="2" key="1">
    <citation type="submission" date="2019-04" db="EMBL/GenBank/DDBJ databases">
        <title>An insight into the mialome of Ixodes scapularis.</title>
        <authorList>
            <person name="Ribeiro J.M."/>
            <person name="Mather T.N."/>
            <person name="Karim S."/>
        </authorList>
    </citation>
    <scope>NUCLEOTIDE SEQUENCE</scope>
</reference>
<sequence length="201" mass="22459">MSVIGNFCLLQLLLSGIADFGNVTLGETVSLRHTPGDRRGIPDDRNQQPDHRWTTQHLRHDSLYRLRSGTSADILDERHKRTIFDRSGFSGKGGGDRANMSVIGNFCLLQVRANAPCYRSDDRFLLLLPFPQRARNLLLSMKVFFISLLILAGDVEENPGPDTDMAIIPQQLQKGQSAILSKLDDIEKRQTTLVAPYVAIT</sequence>
<feature type="signal peptide" evidence="1">
    <location>
        <begin position="1"/>
        <end position="18"/>
    </location>
</feature>
<protein>
    <submittedName>
        <fullName evidence="2">Putative tick transposon</fullName>
    </submittedName>
</protein>
<dbReference type="AlphaFoldDB" id="A0A4D5RCW0"/>